<dbReference type="EMBL" id="UGNV01000001">
    <property type="protein sequence ID" value="STX27688.1"/>
    <property type="molecule type" value="Genomic_DNA"/>
</dbReference>
<keyword evidence="5" id="KW-0732">Signal</keyword>
<dbReference type="RefSeq" id="WP_115301484.1">
    <property type="nucleotide sequence ID" value="NZ_CAAAHO010000003.1"/>
</dbReference>
<evidence type="ECO:0000256" key="3">
    <source>
        <dbReference type="ARBA" id="ARBA00022452"/>
    </source>
</evidence>
<gene>
    <name evidence="8" type="primary">fadL</name>
    <name evidence="8" type="ORF">NCTC13315_00195</name>
</gene>
<dbReference type="InterPro" id="IPR005017">
    <property type="entry name" value="OMPP1/FadL/TodX"/>
</dbReference>
<protein>
    <submittedName>
        <fullName evidence="8">Outer membrane protein</fullName>
    </submittedName>
</protein>
<dbReference type="GO" id="GO:0015483">
    <property type="term" value="F:long-chain fatty acid transporting porin activity"/>
    <property type="evidence" value="ECO:0007669"/>
    <property type="project" value="TreeGrafter"/>
</dbReference>
<keyword evidence="6" id="KW-0472">Membrane</keyword>
<dbReference type="SUPFAM" id="SSF56935">
    <property type="entry name" value="Porins"/>
    <property type="match status" value="1"/>
</dbReference>
<dbReference type="AlphaFoldDB" id="A0A378HXN2"/>
<dbReference type="PANTHER" id="PTHR35093:SF8">
    <property type="entry name" value="OUTER MEMBRANE PROTEIN NMB0088-RELATED"/>
    <property type="match status" value="1"/>
</dbReference>
<keyword evidence="4" id="KW-0812">Transmembrane</keyword>
<accession>A0A378HXN2</accession>
<evidence type="ECO:0000256" key="6">
    <source>
        <dbReference type="ARBA" id="ARBA00023136"/>
    </source>
</evidence>
<dbReference type="Pfam" id="PF03349">
    <property type="entry name" value="Toluene_X"/>
    <property type="match status" value="1"/>
</dbReference>
<dbReference type="GO" id="GO:0009279">
    <property type="term" value="C:cell outer membrane"/>
    <property type="evidence" value="ECO:0007669"/>
    <property type="project" value="UniProtKB-SubCell"/>
</dbReference>
<keyword evidence="9" id="KW-1185">Reference proteome</keyword>
<dbReference type="Proteomes" id="UP000254968">
    <property type="component" value="Unassembled WGS sequence"/>
</dbReference>
<name>A0A378HXN2_9GAMM</name>
<evidence type="ECO:0000256" key="2">
    <source>
        <dbReference type="ARBA" id="ARBA00008163"/>
    </source>
</evidence>
<proteinExistence type="inferred from homology"/>
<evidence type="ECO:0000256" key="7">
    <source>
        <dbReference type="ARBA" id="ARBA00023237"/>
    </source>
</evidence>
<evidence type="ECO:0000313" key="8">
    <source>
        <dbReference type="EMBL" id="STX27688.1"/>
    </source>
</evidence>
<keyword evidence="3" id="KW-1134">Transmembrane beta strand</keyword>
<organism evidence="8 9">
    <name type="scientific">Legionella beliardensis</name>
    <dbReference type="NCBI Taxonomy" id="91822"/>
    <lineage>
        <taxon>Bacteria</taxon>
        <taxon>Pseudomonadati</taxon>
        <taxon>Pseudomonadota</taxon>
        <taxon>Gammaproteobacteria</taxon>
        <taxon>Legionellales</taxon>
        <taxon>Legionellaceae</taxon>
        <taxon>Legionella</taxon>
    </lineage>
</organism>
<evidence type="ECO:0000256" key="5">
    <source>
        <dbReference type="ARBA" id="ARBA00022729"/>
    </source>
</evidence>
<dbReference type="Gene3D" id="2.40.160.60">
    <property type="entry name" value="Outer membrane protein transport protein (OMPP1/FadL/TodX)"/>
    <property type="match status" value="1"/>
</dbReference>
<keyword evidence="7" id="KW-0998">Cell outer membrane</keyword>
<evidence type="ECO:0000256" key="4">
    <source>
        <dbReference type="ARBA" id="ARBA00022692"/>
    </source>
</evidence>
<reference evidence="8 9" key="1">
    <citation type="submission" date="2018-06" db="EMBL/GenBank/DDBJ databases">
        <authorList>
            <consortium name="Pathogen Informatics"/>
            <person name="Doyle S."/>
        </authorList>
    </citation>
    <scope>NUCLEOTIDE SEQUENCE [LARGE SCALE GENOMIC DNA]</scope>
    <source>
        <strain evidence="8 9">NCTC13315</strain>
    </source>
</reference>
<sequence length="377" mass="41945">MNRKALLTLNGIGLIAFPLALNAAAYQIFPYLAYENPATLNLVQKAEIIGGVLIPTVKFHFSGTNGDRAGTANSKETDYLPYGRGALRLNEQWVASFDITRPMYADIRYPLNSVVNNLVTNTVILDTDFSPKISYEIKKGLAVGVGFNANYLYDAELSFSAPPYGQVANKASNWAYGWNAGISYALSKVTILNASYYSKINHITPGTSAWGPFFSADFSSNLILPATYTLNLIQIFPPKWALSGIVRFLEWKPYKEIFMKNLATSRTLIFPANYNNSWSAAAFANYTLNDKWQFRGGFQYESSPQSIAFRPVGLPTYSNRLILTGIEYAFKKNWSAQLLYGYGFTNPPINTRGSNGPVRGRINIDANIVDLSLKWKV</sequence>
<comment type="subcellular location">
    <subcellularLocation>
        <location evidence="1">Cell outer membrane</location>
        <topology evidence="1">Multi-pass membrane protein</topology>
    </subcellularLocation>
</comment>
<dbReference type="PANTHER" id="PTHR35093">
    <property type="entry name" value="OUTER MEMBRANE PROTEIN NMB0088-RELATED"/>
    <property type="match status" value="1"/>
</dbReference>
<evidence type="ECO:0000256" key="1">
    <source>
        <dbReference type="ARBA" id="ARBA00004571"/>
    </source>
</evidence>
<evidence type="ECO:0000313" key="9">
    <source>
        <dbReference type="Proteomes" id="UP000254968"/>
    </source>
</evidence>
<dbReference type="OrthoDB" id="5641522at2"/>
<comment type="similarity">
    <text evidence="2">Belongs to the OmpP1/FadL family.</text>
</comment>